<organism evidence="1 2">
    <name type="scientific">Nocardioides lianchengensis</name>
    <dbReference type="NCBI Taxonomy" id="1045774"/>
    <lineage>
        <taxon>Bacteria</taxon>
        <taxon>Bacillati</taxon>
        <taxon>Actinomycetota</taxon>
        <taxon>Actinomycetes</taxon>
        <taxon>Propionibacteriales</taxon>
        <taxon>Nocardioidaceae</taxon>
        <taxon>Nocardioides</taxon>
    </lineage>
</organism>
<dbReference type="AlphaFoldDB" id="A0A1G7BZG4"/>
<dbReference type="RefSeq" id="WP_139175864.1">
    <property type="nucleotide sequence ID" value="NZ_FMZM01000019.1"/>
</dbReference>
<dbReference type="Proteomes" id="UP000199034">
    <property type="component" value="Unassembled WGS sequence"/>
</dbReference>
<evidence type="ECO:0000313" key="2">
    <source>
        <dbReference type="Proteomes" id="UP000199034"/>
    </source>
</evidence>
<accession>A0A1G7BZG4</accession>
<dbReference type="EMBL" id="FMZM01000019">
    <property type="protein sequence ID" value="SDE31930.1"/>
    <property type="molecule type" value="Genomic_DNA"/>
</dbReference>
<reference evidence="2" key="1">
    <citation type="submission" date="2016-10" db="EMBL/GenBank/DDBJ databases">
        <authorList>
            <person name="Varghese N."/>
            <person name="Submissions S."/>
        </authorList>
    </citation>
    <scope>NUCLEOTIDE SEQUENCE [LARGE SCALE GENOMIC DNA]</scope>
    <source>
        <strain evidence="2">CGMCC 4.6858</strain>
    </source>
</reference>
<dbReference type="STRING" id="1045774.SAMN05421872_11957"/>
<dbReference type="OrthoDB" id="3788785at2"/>
<sequence>MLRQTMLGSIAAVLLAPAALVAGATPASATADHHEWGRLGAADRVLRSGCRVYRYRYRIQPPAGDWGLETFLIGPGGKKLGSGAHLSGYNPTVGTGTFTICKNTTRPGRFVIRGKLSVQNGPDDYVEGWIKPVAFKLRRR</sequence>
<evidence type="ECO:0000313" key="1">
    <source>
        <dbReference type="EMBL" id="SDE31930.1"/>
    </source>
</evidence>
<gene>
    <name evidence="1" type="ORF">SAMN05421872_11957</name>
</gene>
<keyword evidence="2" id="KW-1185">Reference proteome</keyword>
<protein>
    <submittedName>
        <fullName evidence="1">Uncharacterized protein</fullName>
    </submittedName>
</protein>
<proteinExistence type="predicted"/>
<name>A0A1G7BZG4_9ACTN</name>